<protein>
    <submittedName>
        <fullName evidence="1">Uncharacterized protein</fullName>
    </submittedName>
</protein>
<accession>A0AAD4QR12</accession>
<keyword evidence="2" id="KW-1185">Reference proteome</keyword>
<proteinExistence type="predicted"/>
<sequence>MDRYFVRSLSFTQHPTSIQTWEISVCPMCVPFTIHSLLTGEGVNSKGALDKQLENCAQSIQARSQVALRLCSLSNLAGLSSQMGVEFAGELPVEQTGPLCMSARMCATSGCVERLSDRLELSTTGVSTQPPIL</sequence>
<comment type="caution">
    <text evidence="1">The sequence shown here is derived from an EMBL/GenBank/DDBJ whole genome shotgun (WGS) entry which is preliminary data.</text>
</comment>
<gene>
    <name evidence="1" type="ORF">DdX_22181</name>
</gene>
<dbReference type="EMBL" id="JAKKPZ010001029">
    <property type="protein sequence ID" value="KAI1690981.1"/>
    <property type="molecule type" value="Genomic_DNA"/>
</dbReference>
<organism evidence="1 2">
    <name type="scientific">Ditylenchus destructor</name>
    <dbReference type="NCBI Taxonomy" id="166010"/>
    <lineage>
        <taxon>Eukaryota</taxon>
        <taxon>Metazoa</taxon>
        <taxon>Ecdysozoa</taxon>
        <taxon>Nematoda</taxon>
        <taxon>Chromadorea</taxon>
        <taxon>Rhabditida</taxon>
        <taxon>Tylenchina</taxon>
        <taxon>Tylenchomorpha</taxon>
        <taxon>Sphaerularioidea</taxon>
        <taxon>Anguinidae</taxon>
        <taxon>Anguininae</taxon>
        <taxon>Ditylenchus</taxon>
    </lineage>
</organism>
<evidence type="ECO:0000313" key="1">
    <source>
        <dbReference type="EMBL" id="KAI1690981.1"/>
    </source>
</evidence>
<reference evidence="1" key="1">
    <citation type="submission" date="2022-01" db="EMBL/GenBank/DDBJ databases">
        <title>Genome Sequence Resource for Two Populations of Ditylenchus destructor, the Migratory Endoparasitic Phytonematode.</title>
        <authorList>
            <person name="Zhang H."/>
            <person name="Lin R."/>
            <person name="Xie B."/>
        </authorList>
    </citation>
    <scope>NUCLEOTIDE SEQUENCE</scope>
    <source>
        <strain evidence="1">BazhouSP</strain>
    </source>
</reference>
<dbReference type="Proteomes" id="UP001201812">
    <property type="component" value="Unassembled WGS sequence"/>
</dbReference>
<dbReference type="AlphaFoldDB" id="A0AAD4QR12"/>
<evidence type="ECO:0000313" key="2">
    <source>
        <dbReference type="Proteomes" id="UP001201812"/>
    </source>
</evidence>
<name>A0AAD4QR12_9BILA</name>